<feature type="region of interest" description="Disordered" evidence="1">
    <location>
        <begin position="297"/>
        <end position="337"/>
    </location>
</feature>
<keyword evidence="2" id="KW-0812">Transmembrane</keyword>
<feature type="region of interest" description="Disordered" evidence="1">
    <location>
        <begin position="140"/>
        <end position="226"/>
    </location>
</feature>
<feature type="compositionally biased region" description="Acidic residues" evidence="1">
    <location>
        <begin position="259"/>
        <end position="268"/>
    </location>
</feature>
<feature type="compositionally biased region" description="Pro residues" evidence="1">
    <location>
        <begin position="151"/>
        <end position="209"/>
    </location>
</feature>
<proteinExistence type="predicted"/>
<reference evidence="3 4" key="1">
    <citation type="submission" date="2024-02" db="EMBL/GenBank/DDBJ databases">
        <authorList>
            <person name="Chen Y."/>
            <person name="Shah S."/>
            <person name="Dougan E. K."/>
            <person name="Thang M."/>
            <person name="Chan C."/>
        </authorList>
    </citation>
    <scope>NUCLEOTIDE SEQUENCE [LARGE SCALE GENOMIC DNA]</scope>
</reference>
<accession>A0ABP0R5J0</accession>
<name>A0ABP0R5J0_9DINO</name>
<evidence type="ECO:0008006" key="5">
    <source>
        <dbReference type="Google" id="ProtNLM"/>
    </source>
</evidence>
<evidence type="ECO:0000313" key="4">
    <source>
        <dbReference type="Proteomes" id="UP001642484"/>
    </source>
</evidence>
<keyword evidence="2" id="KW-0472">Membrane</keyword>
<feature type="compositionally biased region" description="Acidic residues" evidence="1">
    <location>
        <begin position="325"/>
        <end position="337"/>
    </location>
</feature>
<sequence>MLQHSDHTEAAHLLTEDGHESRPAGVNFRPFLLSLVLAFLALAGFLTFGKAPERSSLRASMVLAADWTQHEGMNCFQGHGGIQLADGYELPGFLLDDCKAQCEKVSGCAGVVVGQGSCWRLSSLTPSECLSNQPFDTWERASSGASSEVPAPAPAAPEVPLPDPAAPAEPTPAEPAEPSEAPAPAPAAPAPAPAAPAPTPAAPAPPTAPVPVEVQDLGSDDDPNWGCGLLGKLPGINQDPAAVFAAAVGVWGTRVGDSGSEEEEDDDGTGGTVSFAELETAGYRPVELLETDRYLRDVAGQEERRPPTGGREEAAAEPETAHEEEPVEVEMEPELGP</sequence>
<evidence type="ECO:0000256" key="2">
    <source>
        <dbReference type="SAM" id="Phobius"/>
    </source>
</evidence>
<organism evidence="3 4">
    <name type="scientific">Durusdinium trenchii</name>
    <dbReference type="NCBI Taxonomy" id="1381693"/>
    <lineage>
        <taxon>Eukaryota</taxon>
        <taxon>Sar</taxon>
        <taxon>Alveolata</taxon>
        <taxon>Dinophyceae</taxon>
        <taxon>Suessiales</taxon>
        <taxon>Symbiodiniaceae</taxon>
        <taxon>Durusdinium</taxon>
    </lineage>
</organism>
<protein>
    <recommendedName>
        <fullName evidence="5">Apple domain-containing protein</fullName>
    </recommendedName>
</protein>
<dbReference type="EMBL" id="CAXAMN010025361">
    <property type="protein sequence ID" value="CAK9094611.1"/>
    <property type="molecule type" value="Genomic_DNA"/>
</dbReference>
<comment type="caution">
    <text evidence="3">The sequence shown here is derived from an EMBL/GenBank/DDBJ whole genome shotgun (WGS) entry which is preliminary data.</text>
</comment>
<keyword evidence="4" id="KW-1185">Reference proteome</keyword>
<gene>
    <name evidence="3" type="ORF">CCMP2556_LOCUS45119</name>
</gene>
<evidence type="ECO:0000313" key="3">
    <source>
        <dbReference type="EMBL" id="CAK9094611.1"/>
    </source>
</evidence>
<keyword evidence="2" id="KW-1133">Transmembrane helix</keyword>
<evidence type="ECO:0000256" key="1">
    <source>
        <dbReference type="SAM" id="MobiDB-lite"/>
    </source>
</evidence>
<dbReference type="Proteomes" id="UP001642484">
    <property type="component" value="Unassembled WGS sequence"/>
</dbReference>
<feature type="transmembrane region" description="Helical" evidence="2">
    <location>
        <begin position="31"/>
        <end position="48"/>
    </location>
</feature>
<feature type="region of interest" description="Disordered" evidence="1">
    <location>
        <begin position="255"/>
        <end position="279"/>
    </location>
</feature>
<feature type="compositionally biased region" description="Basic and acidic residues" evidence="1">
    <location>
        <begin position="297"/>
        <end position="324"/>
    </location>
</feature>